<dbReference type="HOGENOM" id="CLU_778226_0_0_12"/>
<protein>
    <submittedName>
        <fullName evidence="1">Uncharacterized protein</fullName>
    </submittedName>
</protein>
<organism evidence="1 2">
    <name type="scientific">Sphaerochaeta pleomorpha (strain ATCC BAA-1885 / DSM 22778 / Grapes)</name>
    <dbReference type="NCBI Taxonomy" id="158190"/>
    <lineage>
        <taxon>Bacteria</taxon>
        <taxon>Pseudomonadati</taxon>
        <taxon>Spirochaetota</taxon>
        <taxon>Spirochaetia</taxon>
        <taxon>Spirochaetales</taxon>
        <taxon>Sphaerochaetaceae</taxon>
        <taxon>Sphaerochaeta</taxon>
    </lineage>
</organism>
<dbReference type="STRING" id="158190.SpiGrapes_2486"/>
<accession>G8QU00</accession>
<sequence length="356" mass="38772">MRRNLVILLLIISSLSVLGVTYWLFRPGKAEVETATVQSAEPLRQEPQVAKEKAITQPVAIKEIPETKQEVTEAEPVVSLQEPIAISTMLEEPVPLASVPEIEEMPRPEDPILANLLKVRDGKTLATAAPLTMPSSALGIRGQLITADIPEKTILPETSEEVLQNKNSETPMVAEVTVEPLVAGNPQNPKVAVTEAVQPAPDADIPEIAKENSPEMVLSISFFDKQLDPFSNGIKASLDLTGTVDSFVWGGSLELGMIYETPNRIYASLLGKAIWTLGKGNVTFPLSIALGPTLFYDQNSSFTWGITAEAMAGIRYMLTDSFSLFASTGITYQLEIPSFENHWVIQPLQLGVGFRF</sequence>
<dbReference type="Proteomes" id="UP000005632">
    <property type="component" value="Chromosome"/>
</dbReference>
<dbReference type="AlphaFoldDB" id="G8QU00"/>
<evidence type="ECO:0000313" key="1">
    <source>
        <dbReference type="EMBL" id="AEV30247.1"/>
    </source>
</evidence>
<dbReference type="EMBL" id="CP003155">
    <property type="protein sequence ID" value="AEV30247.1"/>
    <property type="molecule type" value="Genomic_DNA"/>
</dbReference>
<dbReference type="KEGG" id="sgp:SpiGrapes_2486"/>
<dbReference type="OrthoDB" id="10008122at2"/>
<name>G8QU00_SPHPG</name>
<proteinExistence type="predicted"/>
<keyword evidence="2" id="KW-1185">Reference proteome</keyword>
<dbReference type="RefSeq" id="WP_014271087.1">
    <property type="nucleotide sequence ID" value="NC_016633.1"/>
</dbReference>
<evidence type="ECO:0000313" key="2">
    <source>
        <dbReference type="Proteomes" id="UP000005632"/>
    </source>
</evidence>
<gene>
    <name evidence="1" type="ordered locus">SpiGrapes_2486</name>
</gene>
<reference evidence="1 2" key="1">
    <citation type="submission" date="2011-11" db="EMBL/GenBank/DDBJ databases">
        <title>Complete sequence of Spirochaeta sp. grapes.</title>
        <authorList>
            <consortium name="US DOE Joint Genome Institute"/>
            <person name="Lucas S."/>
            <person name="Han J."/>
            <person name="Lapidus A."/>
            <person name="Cheng J.-F."/>
            <person name="Goodwin L."/>
            <person name="Pitluck S."/>
            <person name="Peters L."/>
            <person name="Ovchinnikova G."/>
            <person name="Munk A.C."/>
            <person name="Detter J.C."/>
            <person name="Han C."/>
            <person name="Tapia R."/>
            <person name="Land M."/>
            <person name="Hauser L."/>
            <person name="Kyrpides N."/>
            <person name="Ivanova N."/>
            <person name="Pagani I."/>
            <person name="Ritalahtilisa K."/>
            <person name="Loeffler F."/>
            <person name="Woyke T."/>
        </authorList>
    </citation>
    <scope>NUCLEOTIDE SEQUENCE [LARGE SCALE GENOMIC DNA]</scope>
    <source>
        <strain evidence="2">ATCC BAA-1885 / DSM 22778 / Grapes</strain>
    </source>
</reference>